<evidence type="ECO:0000313" key="3">
    <source>
        <dbReference type="Proteomes" id="UP000696485"/>
    </source>
</evidence>
<dbReference type="EMBL" id="JAAAUY010002368">
    <property type="protein sequence ID" value="KAF9312792.1"/>
    <property type="molecule type" value="Genomic_DNA"/>
</dbReference>
<dbReference type="AlphaFoldDB" id="A0A9P5VFP1"/>
<feature type="non-terminal residue" evidence="2">
    <location>
        <position position="122"/>
    </location>
</feature>
<reference evidence="2" key="1">
    <citation type="journal article" date="2020" name="Fungal Divers.">
        <title>Resolving the Mortierellaceae phylogeny through synthesis of multi-gene phylogenetics and phylogenomics.</title>
        <authorList>
            <person name="Vandepol N."/>
            <person name="Liber J."/>
            <person name="Desiro A."/>
            <person name="Na H."/>
            <person name="Kennedy M."/>
            <person name="Barry K."/>
            <person name="Grigoriev I.V."/>
            <person name="Miller A.N."/>
            <person name="O'Donnell K."/>
            <person name="Stajich J.E."/>
            <person name="Bonito G."/>
        </authorList>
    </citation>
    <scope>NUCLEOTIDE SEQUENCE</scope>
    <source>
        <strain evidence="2">NVP1</strain>
    </source>
</reference>
<organism evidence="2 3">
    <name type="scientific">Podila minutissima</name>
    <dbReference type="NCBI Taxonomy" id="64525"/>
    <lineage>
        <taxon>Eukaryota</taxon>
        <taxon>Fungi</taxon>
        <taxon>Fungi incertae sedis</taxon>
        <taxon>Mucoromycota</taxon>
        <taxon>Mortierellomycotina</taxon>
        <taxon>Mortierellomycetes</taxon>
        <taxon>Mortierellales</taxon>
        <taxon>Mortierellaceae</taxon>
        <taxon>Podila</taxon>
    </lineage>
</organism>
<name>A0A9P5VFP1_9FUNG</name>
<gene>
    <name evidence="2" type="ORF">BG006_004278</name>
</gene>
<evidence type="ECO:0000313" key="2">
    <source>
        <dbReference type="EMBL" id="KAF9312792.1"/>
    </source>
</evidence>
<feature type="compositionally biased region" description="Polar residues" evidence="1">
    <location>
        <begin position="50"/>
        <end position="83"/>
    </location>
</feature>
<accession>A0A9P5VFP1</accession>
<sequence>AKLDSIKKRDRSPKFNGTPATQHTEQLYPDAEEIQSYQEEADEGLWLLWNNKQPDSGQGQGRDYTSTSDPFATTTDATDIRSSTSDEEEEDIKDRLEQAKARAKQAEEYYAKSDRNCCCIIS</sequence>
<feature type="region of interest" description="Disordered" evidence="1">
    <location>
        <begin position="1"/>
        <end position="28"/>
    </location>
</feature>
<evidence type="ECO:0000256" key="1">
    <source>
        <dbReference type="SAM" id="MobiDB-lite"/>
    </source>
</evidence>
<feature type="region of interest" description="Disordered" evidence="1">
    <location>
        <begin position="49"/>
        <end position="93"/>
    </location>
</feature>
<protein>
    <submittedName>
        <fullName evidence="2">Uncharacterized protein</fullName>
    </submittedName>
</protein>
<keyword evidence="3" id="KW-1185">Reference proteome</keyword>
<comment type="caution">
    <text evidence="2">The sequence shown here is derived from an EMBL/GenBank/DDBJ whole genome shotgun (WGS) entry which is preliminary data.</text>
</comment>
<dbReference type="Proteomes" id="UP000696485">
    <property type="component" value="Unassembled WGS sequence"/>
</dbReference>
<proteinExistence type="predicted"/>